<protein>
    <submittedName>
        <fullName evidence="1">Uncharacterized protein</fullName>
    </submittedName>
</protein>
<evidence type="ECO:0000313" key="1">
    <source>
        <dbReference type="EMBL" id="OGZ67952.1"/>
    </source>
</evidence>
<name>A0A1G2HZH2_9BACT</name>
<proteinExistence type="predicted"/>
<dbReference type="Proteomes" id="UP000178820">
    <property type="component" value="Unassembled WGS sequence"/>
</dbReference>
<dbReference type="AlphaFoldDB" id="A0A1G2HZH2"/>
<dbReference type="EMBL" id="MHOT01000026">
    <property type="protein sequence ID" value="OGZ67952.1"/>
    <property type="molecule type" value="Genomic_DNA"/>
</dbReference>
<evidence type="ECO:0000313" key="2">
    <source>
        <dbReference type="Proteomes" id="UP000178820"/>
    </source>
</evidence>
<organism evidence="1 2">
    <name type="scientific">Candidatus Staskawiczbacteria bacterium RIFCSPHIGHO2_02_FULL_42_22</name>
    <dbReference type="NCBI Taxonomy" id="1802207"/>
    <lineage>
        <taxon>Bacteria</taxon>
        <taxon>Candidatus Staskawicziibacteriota</taxon>
    </lineage>
</organism>
<gene>
    <name evidence="1" type="ORF">A3D44_01540</name>
</gene>
<accession>A0A1G2HZH2</accession>
<reference evidence="1 2" key="1">
    <citation type="journal article" date="2016" name="Nat. Commun.">
        <title>Thousands of microbial genomes shed light on interconnected biogeochemical processes in an aquifer system.</title>
        <authorList>
            <person name="Anantharaman K."/>
            <person name="Brown C.T."/>
            <person name="Hug L.A."/>
            <person name="Sharon I."/>
            <person name="Castelle C.J."/>
            <person name="Probst A.J."/>
            <person name="Thomas B.C."/>
            <person name="Singh A."/>
            <person name="Wilkins M.J."/>
            <person name="Karaoz U."/>
            <person name="Brodie E.L."/>
            <person name="Williams K.H."/>
            <person name="Hubbard S.S."/>
            <person name="Banfield J.F."/>
        </authorList>
    </citation>
    <scope>NUCLEOTIDE SEQUENCE [LARGE SCALE GENOMIC DNA]</scope>
</reference>
<comment type="caution">
    <text evidence="1">The sequence shown here is derived from an EMBL/GenBank/DDBJ whole genome shotgun (WGS) entry which is preliminary data.</text>
</comment>
<sequence length="106" mass="12428">MGPLGRAENSIKFLTQNLKKIAPRGLVIHSYFAIAFMHLAQAKTRWPARVRVHCRLGYLRIFWVGLYFPRNLTKDQDTPDFLAQIEQIFEATFLNLKFEIYNLKSI</sequence>